<name>A0A2N3IK45_9BACT</name>
<evidence type="ECO:0000256" key="4">
    <source>
        <dbReference type="ARBA" id="ARBA00022755"/>
    </source>
</evidence>
<proteinExistence type="inferred from homology"/>
<dbReference type="NCBIfam" id="TIGR00302">
    <property type="entry name" value="phosphoribosylformylglycinamidine synthase subunit PurS"/>
    <property type="match status" value="1"/>
</dbReference>
<dbReference type="Gene3D" id="3.30.1280.10">
    <property type="entry name" value="Phosphoribosylformylglycinamidine synthase subunit PurS"/>
    <property type="match status" value="1"/>
</dbReference>
<evidence type="ECO:0000256" key="6">
    <source>
        <dbReference type="HAMAP-Rule" id="MF_01926"/>
    </source>
</evidence>
<dbReference type="EC" id="6.3.5.3" evidence="6"/>
<evidence type="ECO:0000256" key="1">
    <source>
        <dbReference type="ARBA" id="ARBA00022490"/>
    </source>
</evidence>
<evidence type="ECO:0000313" key="8">
    <source>
        <dbReference type="Proteomes" id="UP000233387"/>
    </source>
</evidence>
<keyword evidence="4 6" id="KW-0658">Purine biosynthesis</keyword>
<dbReference type="RefSeq" id="WP_101357492.1">
    <property type="nucleotide sequence ID" value="NZ_NKXO01000003.1"/>
</dbReference>
<comment type="subunit">
    <text evidence="6">Part of the FGAM synthase complex composed of 1 PurL, 1 PurQ and 2 PurS subunits.</text>
</comment>
<comment type="function">
    <text evidence="6">Part of the phosphoribosylformylglycinamidine synthase complex involved in the purines biosynthetic pathway. Catalyzes the ATP-dependent conversion of formylglycinamide ribonucleotide (FGAR) and glutamine to yield formylglycinamidine ribonucleotide (FGAM) and glutamate. The FGAM synthase complex is composed of three subunits. PurQ produces an ammonia molecule by converting glutamine to glutamate. PurL transfers the ammonia molecule to FGAR to form FGAM in an ATP-dependent manner. PurS interacts with PurQ and PurL and is thought to assist in the transfer of the ammonia molecule from PurQ to PurL.</text>
</comment>
<gene>
    <name evidence="6" type="primary">purS</name>
    <name evidence="7" type="ORF">Rain11_0223</name>
</gene>
<comment type="pathway">
    <text evidence="6">Purine metabolism; IMP biosynthesis via de novo pathway; 5-amino-1-(5-phospho-D-ribosyl)imidazole from N(2)-formyl-N(1)-(5-phospho-D-ribosyl)glycinamide: step 1/2.</text>
</comment>
<dbReference type="OrthoDB" id="9799101at2"/>
<keyword evidence="2 6" id="KW-0436">Ligase</keyword>
<comment type="similarity">
    <text evidence="6">Belongs to the PurS family.</text>
</comment>
<keyword evidence="5 6" id="KW-0067">ATP-binding</keyword>
<comment type="caution">
    <text evidence="7">The sequence shown here is derived from an EMBL/GenBank/DDBJ whole genome shotgun (WGS) entry which is preliminary data.</text>
</comment>
<dbReference type="InterPro" id="IPR036604">
    <property type="entry name" value="PurS-like_sf"/>
</dbReference>
<dbReference type="GO" id="GO:0005737">
    <property type="term" value="C:cytoplasm"/>
    <property type="evidence" value="ECO:0007669"/>
    <property type="project" value="UniProtKB-SubCell"/>
</dbReference>
<reference evidence="7 8" key="1">
    <citation type="submission" date="2017-06" db="EMBL/GenBank/DDBJ databases">
        <title>Raineya orbicola gen. nov., sp. nov. a slightly thermophilic bacterium of the phylum Bacteroidetes and the description of Raineyaceae fam. nov.</title>
        <authorList>
            <person name="Albuquerque L."/>
            <person name="Polonia A.R.M."/>
            <person name="Barroso C."/>
            <person name="Froufe H.J.C."/>
            <person name="Lage O."/>
            <person name="Lobo-Da-Cunha A."/>
            <person name="Egas C."/>
            <person name="Da Costa M.S."/>
        </authorList>
    </citation>
    <scope>NUCLEOTIDE SEQUENCE [LARGE SCALE GENOMIC DNA]</scope>
    <source>
        <strain evidence="7 8">SPSPC-11</strain>
    </source>
</reference>
<dbReference type="NCBIfam" id="NF004630">
    <property type="entry name" value="PRK05974.1"/>
    <property type="match status" value="1"/>
</dbReference>
<evidence type="ECO:0000313" key="7">
    <source>
        <dbReference type="EMBL" id="PKQ70686.1"/>
    </source>
</evidence>
<dbReference type="GO" id="GO:0004642">
    <property type="term" value="F:phosphoribosylformylglycinamidine synthase activity"/>
    <property type="evidence" value="ECO:0007669"/>
    <property type="project" value="UniProtKB-UniRule"/>
</dbReference>
<dbReference type="Pfam" id="PF02700">
    <property type="entry name" value="PurS"/>
    <property type="match status" value="1"/>
</dbReference>
<keyword evidence="8" id="KW-1185">Reference proteome</keyword>
<evidence type="ECO:0000256" key="5">
    <source>
        <dbReference type="ARBA" id="ARBA00022840"/>
    </source>
</evidence>
<keyword evidence="1 6" id="KW-0963">Cytoplasm</keyword>
<dbReference type="PANTHER" id="PTHR34696">
    <property type="entry name" value="PHOSPHORIBOSYLFORMYLGLYCINAMIDINE SYNTHASE SUBUNIT PURS"/>
    <property type="match status" value="1"/>
</dbReference>
<dbReference type="HAMAP" id="MF_01926">
    <property type="entry name" value="PurS"/>
    <property type="match status" value="1"/>
</dbReference>
<organism evidence="7 8">
    <name type="scientific">Raineya orbicola</name>
    <dbReference type="NCBI Taxonomy" id="2016530"/>
    <lineage>
        <taxon>Bacteria</taxon>
        <taxon>Pseudomonadati</taxon>
        <taxon>Bacteroidota</taxon>
        <taxon>Cytophagia</taxon>
        <taxon>Cytophagales</taxon>
        <taxon>Raineyaceae</taxon>
        <taxon>Raineya</taxon>
    </lineage>
</organism>
<dbReference type="PANTHER" id="PTHR34696:SF1">
    <property type="entry name" value="PHOSPHORIBOSYLFORMYLGLYCINAMIDINE SYNTHASE SUBUNIT PURS"/>
    <property type="match status" value="1"/>
</dbReference>
<dbReference type="InterPro" id="IPR003850">
    <property type="entry name" value="PurS"/>
</dbReference>
<keyword evidence="3 6" id="KW-0547">Nucleotide-binding</keyword>
<dbReference type="GO" id="GO:0005524">
    <property type="term" value="F:ATP binding"/>
    <property type="evidence" value="ECO:0007669"/>
    <property type="project" value="UniProtKB-UniRule"/>
</dbReference>
<dbReference type="AlphaFoldDB" id="A0A2N3IK45"/>
<dbReference type="SUPFAM" id="SSF82697">
    <property type="entry name" value="PurS-like"/>
    <property type="match status" value="1"/>
</dbReference>
<dbReference type="GO" id="GO:0006189">
    <property type="term" value="P:'de novo' IMP biosynthetic process"/>
    <property type="evidence" value="ECO:0007669"/>
    <property type="project" value="UniProtKB-UniRule"/>
</dbReference>
<accession>A0A2N3IK45</accession>
<evidence type="ECO:0000256" key="2">
    <source>
        <dbReference type="ARBA" id="ARBA00022598"/>
    </source>
</evidence>
<evidence type="ECO:0000256" key="3">
    <source>
        <dbReference type="ARBA" id="ARBA00022741"/>
    </source>
</evidence>
<comment type="catalytic activity">
    <reaction evidence="6">
        <text>N(2)-formyl-N(1)-(5-phospho-beta-D-ribosyl)glycinamide + L-glutamine + ATP + H2O = 2-formamido-N(1)-(5-O-phospho-beta-D-ribosyl)acetamidine + L-glutamate + ADP + phosphate + H(+)</text>
        <dbReference type="Rhea" id="RHEA:17129"/>
        <dbReference type="ChEBI" id="CHEBI:15377"/>
        <dbReference type="ChEBI" id="CHEBI:15378"/>
        <dbReference type="ChEBI" id="CHEBI:29985"/>
        <dbReference type="ChEBI" id="CHEBI:30616"/>
        <dbReference type="ChEBI" id="CHEBI:43474"/>
        <dbReference type="ChEBI" id="CHEBI:58359"/>
        <dbReference type="ChEBI" id="CHEBI:147286"/>
        <dbReference type="ChEBI" id="CHEBI:147287"/>
        <dbReference type="ChEBI" id="CHEBI:456216"/>
        <dbReference type="EC" id="6.3.5.3"/>
    </reaction>
</comment>
<dbReference type="UniPathway" id="UPA00074">
    <property type="reaction ID" value="UER00128"/>
</dbReference>
<sequence>MKFIAEINIMPLKEILDPQGKAVLLGLKHLQLSEIKDVRVGKHITLSLEASSQQEAKEKVEKACSELLANPIMESYSYTLQEINEKIIRR</sequence>
<comment type="subcellular location">
    <subcellularLocation>
        <location evidence="6">Cytoplasm</location>
    </subcellularLocation>
</comment>
<dbReference type="Proteomes" id="UP000233387">
    <property type="component" value="Unassembled WGS sequence"/>
</dbReference>
<protein>
    <recommendedName>
        <fullName evidence="6">Phosphoribosylformylglycinamidine synthase subunit PurS</fullName>
        <shortName evidence="6">FGAM synthase</shortName>
        <ecNumber evidence="6">6.3.5.3</ecNumber>
    </recommendedName>
    <alternativeName>
        <fullName evidence="6">Formylglycinamide ribonucleotide amidotransferase subunit III</fullName>
        <shortName evidence="6">FGAR amidotransferase III</shortName>
        <shortName evidence="6">FGAR-AT III</shortName>
    </alternativeName>
    <alternativeName>
        <fullName evidence="6">Phosphoribosylformylglycinamidine synthase subunit III</fullName>
    </alternativeName>
</protein>
<dbReference type="EMBL" id="NKXO01000003">
    <property type="protein sequence ID" value="PKQ70686.1"/>
    <property type="molecule type" value="Genomic_DNA"/>
</dbReference>